<comment type="caution">
    <text evidence="3">The sequence shown here is derived from an EMBL/GenBank/DDBJ whole genome shotgun (WGS) entry which is preliminary data.</text>
</comment>
<dbReference type="PRINTS" id="PR00081">
    <property type="entry name" value="GDHRDH"/>
</dbReference>
<accession>A0AAE0LT77</accession>
<dbReference type="AlphaFoldDB" id="A0AAE0LT77"/>
<dbReference type="InterPro" id="IPR036291">
    <property type="entry name" value="NAD(P)-bd_dom_sf"/>
</dbReference>
<gene>
    <name evidence="3" type="ORF">B0H64DRAFT_389844</name>
</gene>
<dbReference type="SUPFAM" id="SSF51735">
    <property type="entry name" value="NAD(P)-binding Rossmann-fold domains"/>
    <property type="match status" value="1"/>
</dbReference>
<evidence type="ECO:0000256" key="1">
    <source>
        <dbReference type="ARBA" id="ARBA00006484"/>
    </source>
</evidence>
<dbReference type="GeneID" id="87840304"/>
<evidence type="ECO:0000313" key="3">
    <source>
        <dbReference type="EMBL" id="KAK3296642.1"/>
    </source>
</evidence>
<keyword evidence="2" id="KW-0560">Oxidoreductase</keyword>
<dbReference type="Proteomes" id="UP001278766">
    <property type="component" value="Unassembled WGS sequence"/>
</dbReference>
<reference evidence="3" key="2">
    <citation type="submission" date="2023-06" db="EMBL/GenBank/DDBJ databases">
        <authorList>
            <consortium name="Lawrence Berkeley National Laboratory"/>
            <person name="Haridas S."/>
            <person name="Hensen N."/>
            <person name="Bonometti L."/>
            <person name="Westerberg I."/>
            <person name="Brannstrom I.O."/>
            <person name="Guillou S."/>
            <person name="Cros-Aarteil S."/>
            <person name="Calhoun S."/>
            <person name="Kuo A."/>
            <person name="Mondo S."/>
            <person name="Pangilinan J."/>
            <person name="Riley R."/>
            <person name="Labutti K."/>
            <person name="Andreopoulos B."/>
            <person name="Lipzen A."/>
            <person name="Chen C."/>
            <person name="Yanf M."/>
            <person name="Daum C."/>
            <person name="Ng V."/>
            <person name="Clum A."/>
            <person name="Steindorff A."/>
            <person name="Ohm R."/>
            <person name="Martin F."/>
            <person name="Silar P."/>
            <person name="Natvig D."/>
            <person name="Lalanne C."/>
            <person name="Gautier V."/>
            <person name="Ament-Velasquez S.L."/>
            <person name="Kruys A."/>
            <person name="Hutchinson M.I."/>
            <person name="Powell A.J."/>
            <person name="Barry K."/>
            <person name="Miller A.N."/>
            <person name="Grigoriev I.V."/>
            <person name="Debuchy R."/>
            <person name="Gladieux P."/>
            <person name="Thoren M.H."/>
            <person name="Johannesson H."/>
        </authorList>
    </citation>
    <scope>NUCLEOTIDE SEQUENCE</scope>
    <source>
        <strain evidence="3">CBS 168.71</strain>
    </source>
</reference>
<comment type="similarity">
    <text evidence="1">Belongs to the short-chain dehydrogenases/reductases (SDR) family.</text>
</comment>
<organism evidence="3 4">
    <name type="scientific">Chaetomium fimeti</name>
    <dbReference type="NCBI Taxonomy" id="1854472"/>
    <lineage>
        <taxon>Eukaryota</taxon>
        <taxon>Fungi</taxon>
        <taxon>Dikarya</taxon>
        <taxon>Ascomycota</taxon>
        <taxon>Pezizomycotina</taxon>
        <taxon>Sordariomycetes</taxon>
        <taxon>Sordariomycetidae</taxon>
        <taxon>Sordariales</taxon>
        <taxon>Chaetomiaceae</taxon>
        <taxon>Chaetomium</taxon>
    </lineage>
</organism>
<dbReference type="PANTHER" id="PTHR24320:SF152">
    <property type="entry name" value="SHORT-CHAIN DEHYDROGENASE_REDUCTASE FAMILY PROTEIN"/>
    <property type="match status" value="1"/>
</dbReference>
<dbReference type="EMBL" id="JAUEPN010000003">
    <property type="protein sequence ID" value="KAK3296642.1"/>
    <property type="molecule type" value="Genomic_DNA"/>
</dbReference>
<dbReference type="Gene3D" id="3.40.50.720">
    <property type="entry name" value="NAD(P)-binding Rossmann-like Domain"/>
    <property type="match status" value="1"/>
</dbReference>
<protein>
    <submittedName>
        <fullName evidence="3">WW domain-containing oxidoreductase</fullName>
    </submittedName>
</protein>
<evidence type="ECO:0000313" key="4">
    <source>
        <dbReference type="Proteomes" id="UP001278766"/>
    </source>
</evidence>
<name>A0AAE0LT77_9PEZI</name>
<dbReference type="GO" id="GO:0016491">
    <property type="term" value="F:oxidoreductase activity"/>
    <property type="evidence" value="ECO:0007669"/>
    <property type="project" value="UniProtKB-KW"/>
</dbReference>
<keyword evidence="4" id="KW-1185">Reference proteome</keyword>
<proteinExistence type="inferred from homology"/>
<dbReference type="PANTHER" id="PTHR24320">
    <property type="entry name" value="RETINOL DEHYDROGENASE"/>
    <property type="match status" value="1"/>
</dbReference>
<reference evidence="3" key="1">
    <citation type="journal article" date="2023" name="Mol. Phylogenet. Evol.">
        <title>Genome-scale phylogeny and comparative genomics of the fungal order Sordariales.</title>
        <authorList>
            <person name="Hensen N."/>
            <person name="Bonometti L."/>
            <person name="Westerberg I."/>
            <person name="Brannstrom I.O."/>
            <person name="Guillou S."/>
            <person name="Cros-Aarteil S."/>
            <person name="Calhoun S."/>
            <person name="Haridas S."/>
            <person name="Kuo A."/>
            <person name="Mondo S."/>
            <person name="Pangilinan J."/>
            <person name="Riley R."/>
            <person name="LaButti K."/>
            <person name="Andreopoulos B."/>
            <person name="Lipzen A."/>
            <person name="Chen C."/>
            <person name="Yan M."/>
            <person name="Daum C."/>
            <person name="Ng V."/>
            <person name="Clum A."/>
            <person name="Steindorff A."/>
            <person name="Ohm R.A."/>
            <person name="Martin F."/>
            <person name="Silar P."/>
            <person name="Natvig D.O."/>
            <person name="Lalanne C."/>
            <person name="Gautier V."/>
            <person name="Ament-Velasquez S.L."/>
            <person name="Kruys A."/>
            <person name="Hutchinson M.I."/>
            <person name="Powell A.J."/>
            <person name="Barry K."/>
            <person name="Miller A.N."/>
            <person name="Grigoriev I.V."/>
            <person name="Debuchy R."/>
            <person name="Gladieux P."/>
            <person name="Hiltunen Thoren M."/>
            <person name="Johannesson H."/>
        </authorList>
    </citation>
    <scope>NUCLEOTIDE SEQUENCE</scope>
    <source>
        <strain evidence="3">CBS 168.71</strain>
    </source>
</reference>
<sequence>MTSPAPRPQVSIIWSAMKALKGTYSAHVTVPAADLRGKWVLITGSNNGIGREAAIQLARSGASLVLACRQPPPYETHPEAVVEECRAASGERGEDPVEVEWWECDMADMTSVEALAERWIKTGRPLDILVNNAGMAPGLGQVVLTKDGFEMCHQVNFLSHTLLTLSLLPSISKASRPRILFTTSCTHYLGKYDLSNANAGGTAYANNKLYLQIWLTELQLRLLQHPDYSHIVVHGLHPGYVKTGIWRPLQEASGAARRADPFTWLLMSLLDWFGIDSRQGSLAIVNAATSSELGLKADGTDEFRGGAKYMNRIWEDEASPYTRDSSSRKEVWDFIVGELDVEQRSGISHEIRHVMLA</sequence>
<evidence type="ECO:0000256" key="2">
    <source>
        <dbReference type="ARBA" id="ARBA00023002"/>
    </source>
</evidence>
<dbReference type="InterPro" id="IPR002347">
    <property type="entry name" value="SDR_fam"/>
</dbReference>
<dbReference type="RefSeq" id="XP_062660156.1">
    <property type="nucleotide sequence ID" value="XM_062803356.1"/>
</dbReference>
<dbReference type="Pfam" id="PF00106">
    <property type="entry name" value="adh_short"/>
    <property type="match status" value="1"/>
</dbReference>